<dbReference type="PANTHER" id="PTHR43343">
    <property type="entry name" value="PEPTIDASE S12"/>
    <property type="match status" value="1"/>
</dbReference>
<protein>
    <submittedName>
        <fullName evidence="4">2-alkenal reductase</fullName>
        <ecNumber evidence="4">1.3.1.74</ecNumber>
    </submittedName>
</protein>
<dbReference type="InterPro" id="IPR036188">
    <property type="entry name" value="FAD/NAD-bd_sf"/>
</dbReference>
<dbReference type="EC" id="1.3.1.74" evidence="4"/>
<dbReference type="PANTHER" id="PTHR43343:SF3">
    <property type="entry name" value="PROTEASE DO-LIKE 8, CHLOROPLASTIC"/>
    <property type="match status" value="1"/>
</dbReference>
<dbReference type="GO" id="GO:0006508">
    <property type="term" value="P:proteolysis"/>
    <property type="evidence" value="ECO:0007669"/>
    <property type="project" value="UniProtKB-KW"/>
</dbReference>
<dbReference type="InterPro" id="IPR009003">
    <property type="entry name" value="Peptidase_S1_PA"/>
</dbReference>
<evidence type="ECO:0000256" key="1">
    <source>
        <dbReference type="ARBA" id="ARBA00022670"/>
    </source>
</evidence>
<dbReference type="GO" id="GO:0032440">
    <property type="term" value="F:2-alkenal reductase [NAD(P)H] activity"/>
    <property type="evidence" value="ECO:0007669"/>
    <property type="project" value="UniProtKB-EC"/>
</dbReference>
<dbReference type="Gene3D" id="2.40.10.120">
    <property type="match status" value="1"/>
</dbReference>
<evidence type="ECO:0000256" key="2">
    <source>
        <dbReference type="ARBA" id="ARBA00022801"/>
    </source>
</evidence>
<dbReference type="SUPFAM" id="SSF51905">
    <property type="entry name" value="FAD/NAD(P)-binding domain"/>
    <property type="match status" value="1"/>
</dbReference>
<keyword evidence="4" id="KW-0560">Oxidoreductase</keyword>
<organism evidence="4">
    <name type="scientific">uncultured marine thaumarchaeote AD1000_39_D08</name>
    <dbReference type="NCBI Taxonomy" id="1455913"/>
    <lineage>
        <taxon>Archaea</taxon>
        <taxon>Nitrososphaerota</taxon>
        <taxon>environmental samples</taxon>
    </lineage>
</organism>
<dbReference type="InterPro" id="IPR023753">
    <property type="entry name" value="FAD/NAD-binding_dom"/>
</dbReference>
<evidence type="ECO:0000313" key="4">
    <source>
        <dbReference type="EMBL" id="AIE93706.1"/>
    </source>
</evidence>
<feature type="domain" description="FAD/NAD(P)-binding" evidence="3">
    <location>
        <begin position="11"/>
        <end position="174"/>
    </location>
</feature>
<keyword evidence="2" id="KW-0378">Hydrolase</keyword>
<sequence length="404" mass="42887">MEDRATPVLKDLVLLGGGHSHIIVLKRLGMNPIPGVRVTLISRDLHAPYSGMLPGLIAGHYAFDEAHIDLAPLTRFAGARLFHAEAVGLDHDAQTVLCHGRPPVQYDVLSIDIGITPALKVSGASEYAVPVKPIGGLMGRWKALENRVYNSRRRLRVAVVGAGAAGVELTLAMQHAIPQEITSPELIISNGHDATSLGDENTLPIKKNLTLVELFKKTEQGVVKIETNANDSLSDRNPVGSGFVYDIFGHTITNAHVIENATKVTVTFLDGNQYNAEIIGADKFTDIAVIKVNEKPRLLHPLDIGDSSDLLVGEQVAAIGNPFGLSGSMTSGIVSQLGRLMYSPDPGFSIPDVIQTDAAINPGNSGGPLLNMKGEVIGINTAIRSSTGEFTGVGFAVPSNTIKK</sequence>
<dbReference type="Pfam" id="PF07992">
    <property type="entry name" value="Pyr_redox_2"/>
    <property type="match status" value="1"/>
</dbReference>
<proteinExistence type="predicted"/>
<dbReference type="InterPro" id="IPR001940">
    <property type="entry name" value="Peptidase_S1C"/>
</dbReference>
<dbReference type="AlphaFoldDB" id="A0A075FW43"/>
<reference evidence="4" key="1">
    <citation type="journal article" date="2014" name="Genome Biol. Evol.">
        <title>Pangenome evidence for extensive interdomain horizontal transfer affecting lineage core and shell genes in uncultured planktonic thaumarchaeota and euryarchaeota.</title>
        <authorList>
            <person name="Deschamps P."/>
            <person name="Zivanovic Y."/>
            <person name="Moreira D."/>
            <person name="Rodriguez-Valera F."/>
            <person name="Lopez-Garcia P."/>
        </authorList>
    </citation>
    <scope>NUCLEOTIDE SEQUENCE</scope>
</reference>
<name>A0A075FW43_9ARCH</name>
<keyword evidence="1" id="KW-0645">Protease</keyword>
<dbReference type="SUPFAM" id="SSF50494">
    <property type="entry name" value="Trypsin-like serine proteases"/>
    <property type="match status" value="1"/>
</dbReference>
<dbReference type="PRINTS" id="PR00834">
    <property type="entry name" value="PROTEASES2C"/>
</dbReference>
<accession>A0A075FW43</accession>
<dbReference type="EMBL" id="KF900402">
    <property type="protein sequence ID" value="AIE93706.1"/>
    <property type="molecule type" value="Genomic_DNA"/>
</dbReference>
<dbReference type="Pfam" id="PF13365">
    <property type="entry name" value="Trypsin_2"/>
    <property type="match status" value="1"/>
</dbReference>
<dbReference type="InterPro" id="IPR051201">
    <property type="entry name" value="Chloro_Bact_Ser_Proteases"/>
</dbReference>
<dbReference type="GO" id="GO:0004252">
    <property type="term" value="F:serine-type endopeptidase activity"/>
    <property type="evidence" value="ECO:0007669"/>
    <property type="project" value="InterPro"/>
</dbReference>
<evidence type="ECO:0000259" key="3">
    <source>
        <dbReference type="Pfam" id="PF07992"/>
    </source>
</evidence>
<dbReference type="Gene3D" id="3.50.50.100">
    <property type="match status" value="1"/>
</dbReference>